<dbReference type="EMBL" id="ABOX02000025">
    <property type="protein sequence ID" value="EEF59674.1"/>
    <property type="molecule type" value="Genomic_DNA"/>
</dbReference>
<sequence>MVNDSSPEQFPIRLLQHKQTHLYYKSPGDWTSSLEEADHFTDLSSAALICRHQHLEEVEVVLNFGQPTYDIRLSVLP</sequence>
<gene>
    <name evidence="1" type="ORF">Cflav_PD2663</name>
</gene>
<protein>
    <submittedName>
        <fullName evidence="1">Uncharacterized protein</fullName>
    </submittedName>
</protein>
<dbReference type="RefSeq" id="WP_007416347.1">
    <property type="nucleotide sequence ID" value="NZ_ABOX02000025.1"/>
</dbReference>
<organism evidence="1 2">
    <name type="scientific">Pedosphaera parvula (strain Ellin514)</name>
    <dbReference type="NCBI Taxonomy" id="320771"/>
    <lineage>
        <taxon>Bacteria</taxon>
        <taxon>Pseudomonadati</taxon>
        <taxon>Verrucomicrobiota</taxon>
        <taxon>Pedosphaerae</taxon>
        <taxon>Pedosphaerales</taxon>
        <taxon>Pedosphaeraceae</taxon>
        <taxon>Pedosphaera</taxon>
    </lineage>
</organism>
<name>B9XKK4_PEDPL</name>
<comment type="caution">
    <text evidence="1">The sequence shown here is derived from an EMBL/GenBank/DDBJ whole genome shotgun (WGS) entry which is preliminary data.</text>
</comment>
<proteinExistence type="predicted"/>
<reference evidence="1 2" key="1">
    <citation type="journal article" date="2011" name="J. Bacteriol.">
        <title>Genome sequence of 'Pedosphaera parvula' Ellin514, an aerobic Verrucomicrobial isolate from pasture soil.</title>
        <authorList>
            <person name="Kant R."/>
            <person name="van Passel M.W."/>
            <person name="Sangwan P."/>
            <person name="Palva A."/>
            <person name="Lucas S."/>
            <person name="Copeland A."/>
            <person name="Lapidus A."/>
            <person name="Glavina Del Rio T."/>
            <person name="Dalin E."/>
            <person name="Tice H."/>
            <person name="Bruce D."/>
            <person name="Goodwin L."/>
            <person name="Pitluck S."/>
            <person name="Chertkov O."/>
            <person name="Larimer F.W."/>
            <person name="Land M.L."/>
            <person name="Hauser L."/>
            <person name="Brettin T.S."/>
            <person name="Detter J.C."/>
            <person name="Han S."/>
            <person name="de Vos W.M."/>
            <person name="Janssen P.H."/>
            <person name="Smidt H."/>
        </authorList>
    </citation>
    <scope>NUCLEOTIDE SEQUENCE [LARGE SCALE GENOMIC DNA]</scope>
    <source>
        <strain evidence="1 2">Ellin514</strain>
    </source>
</reference>
<accession>B9XKK4</accession>
<evidence type="ECO:0000313" key="2">
    <source>
        <dbReference type="Proteomes" id="UP000003688"/>
    </source>
</evidence>
<dbReference type="Proteomes" id="UP000003688">
    <property type="component" value="Unassembled WGS sequence"/>
</dbReference>
<keyword evidence="2" id="KW-1185">Reference proteome</keyword>
<dbReference type="STRING" id="320771.Cflav_PD2663"/>
<dbReference type="AlphaFoldDB" id="B9XKK4"/>
<evidence type="ECO:0000313" key="1">
    <source>
        <dbReference type="EMBL" id="EEF59674.1"/>
    </source>
</evidence>